<accession>A0A8C3SXU3</accession>
<keyword evidence="1" id="KW-0175">Coiled coil</keyword>
<dbReference type="Ensembl" id="ENSCSRT00000021354.1">
    <property type="protein sequence ID" value="ENSCSRP00000020446.1"/>
    <property type="gene ID" value="ENSCSRG00000012796.1"/>
</dbReference>
<feature type="coiled-coil region" evidence="1">
    <location>
        <begin position="862"/>
        <end position="1120"/>
    </location>
</feature>
<dbReference type="Proteomes" id="UP000694403">
    <property type="component" value="Unplaced"/>
</dbReference>
<evidence type="ECO:0000256" key="2">
    <source>
        <dbReference type="SAM" id="MobiDB-lite"/>
    </source>
</evidence>
<evidence type="ECO:0000313" key="4">
    <source>
        <dbReference type="Proteomes" id="UP000694403"/>
    </source>
</evidence>
<feature type="region of interest" description="Disordered" evidence="2">
    <location>
        <begin position="1369"/>
        <end position="1487"/>
    </location>
</feature>
<evidence type="ECO:0000256" key="1">
    <source>
        <dbReference type="SAM" id="Coils"/>
    </source>
</evidence>
<feature type="region of interest" description="Disordered" evidence="2">
    <location>
        <begin position="1154"/>
        <end position="1193"/>
    </location>
</feature>
<feature type="region of interest" description="Disordered" evidence="2">
    <location>
        <begin position="742"/>
        <end position="771"/>
    </location>
</feature>
<feature type="compositionally biased region" description="Polar residues" evidence="2">
    <location>
        <begin position="750"/>
        <end position="765"/>
    </location>
</feature>
<feature type="compositionally biased region" description="Polar residues" evidence="2">
    <location>
        <begin position="1155"/>
        <end position="1167"/>
    </location>
</feature>
<reference evidence="3" key="2">
    <citation type="submission" date="2025-09" db="UniProtKB">
        <authorList>
            <consortium name="Ensembl"/>
        </authorList>
    </citation>
    <scope>IDENTIFICATION</scope>
</reference>
<feature type="compositionally biased region" description="Polar residues" evidence="2">
    <location>
        <begin position="1182"/>
        <end position="1193"/>
    </location>
</feature>
<sequence>MEKSPKVHWVRIQLRWNGYMEEKTEQLLDCKQELEQMEAELKRLQQENMNLLSDARSARVYRDELDALREKAIRVDKLESEVSRYKERLHDIVFYKARVEVYLKQFLIMYNLFFSKRRKKENPGNYRPVSLTSVPRKIMEQVLKESILKHSEKRKVIRNSHHGFTKGKSCLTNLIGVPRKSLGHEVNELTSSRLLKLEMENQSLQKTVEELQNAMGSVEGSNSKILKMEKENQRLSKKVLERLENEISQEKQSLQNSQNMSKDLMKEKAQLEKTIETLRENSERQIKILEQENEHLNQTVAALRQRSQISAEARVKDIEKENKILHESIKETSSKLNKIEFEKKQVRKELEHYKEKGERAEELENELHHLEKENELLQKKITNLKITCEKTEALEQENSDLEVENRKLKKTLDSLKNLTFQLESLEKENSQLDEENLELRRTVESLKCTSIKMAQLQLENKELESEKEQLKKGLELMKASCKKTERLEVSYQGLDTENQRLQKALENSNKKIQQLESELQDLESENQTLQKNLEELKISSKRLEQLEKENKLLEQETSQLEKDKKQLEKENKRLRQQAEIKDSTLEENNIKISNLEKENKSLCKEIGIFKESCVHLKELEKENKELVKRATIDKKTLVTLREDLVNEKLKTQQMNNDLEKLTHELEKIGLNKERLLHDEQSTDDSRYKLLESKLESTLKKSLEIKEEKIAALEARLEESTNLNQQLRQELKTVKKNYEALKQRQEEERMVQNSPPRTGEETQSVNKWEKENQETTRELLKVKDRLIEVERNNATLQAEKQALKTQLKQLETQNNNLQAQILSLQRQTVSLQEQNTTLQTQNAKLQVENSTLNSQSTSLMNQNAQLLIQQSALENENESILKEREDLKSLYDSLVKDHEKLEHLHERQASEYESLIAKHGSLKFAHKNLEVEHKDLEDRYNQLLKQKVQLEELEKVLKVEQEKMLQQSKKHETVAAEYKKLCDENDRLNHTYSQLLRENEVLQTDHKNLKSLLNNSKLDQTRLEAEFSKLKEQYQQLDITSTKLNNQCELLSQLKGNLEEENRHLLDQIQTLMLQNRTLLEQNMESKDLFHVEQRQYIDKLNELRRQKEKLEEKIMDQYKFYEPSPPRRRGNWITLKMKKLIKSKKDVNRERLKSLTLTPTHSESSEGFLQLPHQDSQDSSSVGSNSLEDGQTLGTKKSSMFRMCCSIIIGKKYFHIIFCYRMFNTVYPKAGGVNNQSRPQSHSSGEFSLLHEHEAWSSSSSSPIQYLKSHTKSSPIIQEKMPETVDDQGKQKIKTGSPGSEVVTLQQFLEESNKITSTEIKCASQENLLDEVMKSLSESSEVAGKEKLRKQSSVSSGIVRSLSVKNTVDFSDGRSAKPEQPIRPSPHKTEDTYFTSSPIKLTSGTQGKVKSIKEKVQTNPSQRQSKDCSPYATLPRASSVISTAEGTTRRTSIHDFLSKDSRQPVSIDPAPSTADRSIPSASSENKL</sequence>
<feature type="compositionally biased region" description="Polar residues" evidence="2">
    <location>
        <begin position="1439"/>
        <end position="1450"/>
    </location>
</feature>
<proteinExistence type="predicted"/>
<dbReference type="GO" id="GO:0051959">
    <property type="term" value="F:dynein light intermediate chain binding"/>
    <property type="evidence" value="ECO:0007669"/>
    <property type="project" value="TreeGrafter"/>
</dbReference>
<dbReference type="GO" id="GO:0005813">
    <property type="term" value="C:centrosome"/>
    <property type="evidence" value="ECO:0007669"/>
    <property type="project" value="TreeGrafter"/>
</dbReference>
<name>A0A8C3SXU3_CHESE</name>
<dbReference type="GO" id="GO:0008017">
    <property type="term" value="F:microtubule binding"/>
    <property type="evidence" value="ECO:0007669"/>
    <property type="project" value="TreeGrafter"/>
</dbReference>
<dbReference type="GO" id="GO:0030705">
    <property type="term" value="P:cytoskeleton-dependent intracellular transport"/>
    <property type="evidence" value="ECO:0007669"/>
    <property type="project" value="TreeGrafter"/>
</dbReference>
<protein>
    <submittedName>
        <fullName evidence="3">Coiled-coil domain containing 88A</fullName>
    </submittedName>
</protein>
<evidence type="ECO:0000313" key="3">
    <source>
        <dbReference type="Ensembl" id="ENSCSRP00000020446.1"/>
    </source>
</evidence>
<reference evidence="3" key="1">
    <citation type="submission" date="2025-08" db="UniProtKB">
        <authorList>
            <consortium name="Ensembl"/>
        </authorList>
    </citation>
    <scope>IDENTIFICATION</scope>
</reference>
<dbReference type="GO" id="GO:0005737">
    <property type="term" value="C:cytoplasm"/>
    <property type="evidence" value="ECO:0007669"/>
    <property type="project" value="TreeGrafter"/>
</dbReference>
<dbReference type="PANTHER" id="PTHR18947:SF30">
    <property type="entry name" value="GIRDIN"/>
    <property type="match status" value="1"/>
</dbReference>
<feature type="coiled-coil region" evidence="1">
    <location>
        <begin position="20"/>
        <end position="88"/>
    </location>
</feature>
<feature type="compositionally biased region" description="Polar residues" evidence="2">
    <location>
        <begin position="1392"/>
        <end position="1408"/>
    </location>
</feature>
<feature type="region of interest" description="Disordered" evidence="2">
    <location>
        <begin position="554"/>
        <end position="575"/>
    </location>
</feature>
<dbReference type="PANTHER" id="PTHR18947">
    <property type="entry name" value="HOOK PROTEINS"/>
    <property type="match status" value="1"/>
</dbReference>
<keyword evidence="4" id="KW-1185">Reference proteome</keyword>
<feature type="compositionally biased region" description="Basic and acidic residues" evidence="2">
    <location>
        <begin position="1452"/>
        <end position="1462"/>
    </location>
</feature>
<organism evidence="3 4">
    <name type="scientific">Chelydra serpentina</name>
    <name type="common">Snapping turtle</name>
    <name type="synonym">Testudo serpentina</name>
    <dbReference type="NCBI Taxonomy" id="8475"/>
    <lineage>
        <taxon>Eukaryota</taxon>
        <taxon>Metazoa</taxon>
        <taxon>Chordata</taxon>
        <taxon>Craniata</taxon>
        <taxon>Vertebrata</taxon>
        <taxon>Euteleostomi</taxon>
        <taxon>Archelosauria</taxon>
        <taxon>Testudinata</taxon>
        <taxon>Testudines</taxon>
        <taxon>Cryptodira</taxon>
        <taxon>Durocryptodira</taxon>
        <taxon>Americhelydia</taxon>
        <taxon>Chelydroidea</taxon>
        <taxon>Chelydridae</taxon>
        <taxon>Chelydra</taxon>
    </lineage>
</organism>
<dbReference type="GO" id="GO:0031122">
    <property type="term" value="P:cytoplasmic microtubule organization"/>
    <property type="evidence" value="ECO:0007669"/>
    <property type="project" value="TreeGrafter"/>
</dbReference>